<accession>A0A0E3ZJR6</accession>
<keyword evidence="3" id="KW-1185">Reference proteome</keyword>
<feature type="transmembrane region" description="Helical" evidence="1">
    <location>
        <begin position="33"/>
        <end position="58"/>
    </location>
</feature>
<proteinExistence type="predicted"/>
<evidence type="ECO:0000313" key="3">
    <source>
        <dbReference type="Proteomes" id="UP000061135"/>
    </source>
</evidence>
<name>A0A0E3ZJR6_9BURK</name>
<evidence type="ECO:0008006" key="4">
    <source>
        <dbReference type="Google" id="ProtNLM"/>
    </source>
</evidence>
<dbReference type="PATRIC" id="fig|576611.7.peg.891"/>
<dbReference type="HOGENOM" id="CLU_1308150_0_0_4"/>
<dbReference type="AlphaFoldDB" id="A0A0E3ZJR6"/>
<dbReference type="EMBL" id="CP007501">
    <property type="protein sequence ID" value="AKD25210.1"/>
    <property type="molecule type" value="Genomic_DNA"/>
</dbReference>
<feature type="transmembrane region" description="Helical" evidence="1">
    <location>
        <begin position="98"/>
        <end position="118"/>
    </location>
</feature>
<dbReference type="OrthoDB" id="6194379at2"/>
<dbReference type="Proteomes" id="UP000061135">
    <property type="component" value="Chromosome"/>
</dbReference>
<evidence type="ECO:0000313" key="2">
    <source>
        <dbReference type="EMBL" id="AKD25210.1"/>
    </source>
</evidence>
<organism evidence="2 3">
    <name type="scientific">Polynucleobacter duraquae</name>
    <dbReference type="NCBI Taxonomy" id="1835254"/>
    <lineage>
        <taxon>Bacteria</taxon>
        <taxon>Pseudomonadati</taxon>
        <taxon>Pseudomonadota</taxon>
        <taxon>Betaproteobacteria</taxon>
        <taxon>Burkholderiales</taxon>
        <taxon>Burkholderiaceae</taxon>
        <taxon>Polynucleobacter</taxon>
    </lineage>
</organism>
<evidence type="ECO:0000256" key="1">
    <source>
        <dbReference type="SAM" id="Phobius"/>
    </source>
</evidence>
<protein>
    <recommendedName>
        <fullName evidence="4">DUF962 domain-containing protein</fullName>
    </recommendedName>
</protein>
<dbReference type="KEGG" id="pdq:CL55_00008770"/>
<keyword evidence="1" id="KW-0472">Membrane</keyword>
<reference evidence="2 3" key="1">
    <citation type="submission" date="2014-03" db="EMBL/GenBank/DDBJ databases">
        <title>Genome of Polynucleobacter strain MWH-MoK4.</title>
        <authorList>
            <person name="Hahn M.W."/>
        </authorList>
    </citation>
    <scope>NUCLEOTIDE SEQUENCE [LARGE SCALE GENOMIC DNA]</scope>
    <source>
        <strain evidence="2 3">MWH-MoK4</strain>
    </source>
</reference>
<sequence>MIHFLETLKKQRWDDHRYYHHSRINQSLHLVSAISFLTAYVLLFIDPIAASLLAWLVAMTTRQSGHFFFEPKGYDEVNKATHEYKEQIKVGYNLNRKVVLLSIWAAIPLLVWANPIWLQKFVALNTFTNTDGFIRQTGLLWLWLGVGGVLFRTFHLFFIHNVEAAFAWMTKIMTDPFHDAKIYATSPLYLLKGQLIDPMDHGSYEEEPLPQ</sequence>
<keyword evidence="1" id="KW-0812">Transmembrane</keyword>
<gene>
    <name evidence="2" type="ORF">CL55_00008770</name>
</gene>
<feature type="transmembrane region" description="Helical" evidence="1">
    <location>
        <begin position="138"/>
        <end position="159"/>
    </location>
</feature>
<keyword evidence="1" id="KW-1133">Transmembrane helix</keyword>